<gene>
    <name evidence="1" type="ORF">OIU77_005316</name>
</gene>
<comment type="caution">
    <text evidence="1">The sequence shown here is derived from an EMBL/GenBank/DDBJ whole genome shotgun (WGS) entry which is preliminary data.</text>
</comment>
<evidence type="ECO:0000313" key="1">
    <source>
        <dbReference type="EMBL" id="KAJ6354687.1"/>
    </source>
</evidence>
<keyword evidence="2" id="KW-1185">Reference proteome</keyword>
<proteinExistence type="predicted"/>
<accession>A0ABQ9AR01</accession>
<sequence length="77" mass="8806">MLEAMALKETLSNAVRTEPVLLDVDGRVFWKLNGYDGQSDILLQDMGTWNSVAPSEKWLVYADEQKLEVEKYIISSR</sequence>
<dbReference type="Proteomes" id="UP001141253">
    <property type="component" value="Chromosome 18"/>
</dbReference>
<organism evidence="1 2">
    <name type="scientific">Salix suchowensis</name>
    <dbReference type="NCBI Taxonomy" id="1278906"/>
    <lineage>
        <taxon>Eukaryota</taxon>
        <taxon>Viridiplantae</taxon>
        <taxon>Streptophyta</taxon>
        <taxon>Embryophyta</taxon>
        <taxon>Tracheophyta</taxon>
        <taxon>Spermatophyta</taxon>
        <taxon>Magnoliopsida</taxon>
        <taxon>eudicotyledons</taxon>
        <taxon>Gunneridae</taxon>
        <taxon>Pentapetalae</taxon>
        <taxon>rosids</taxon>
        <taxon>fabids</taxon>
        <taxon>Malpighiales</taxon>
        <taxon>Salicaceae</taxon>
        <taxon>Saliceae</taxon>
        <taxon>Salix</taxon>
    </lineage>
</organism>
<evidence type="ECO:0000313" key="2">
    <source>
        <dbReference type="Proteomes" id="UP001141253"/>
    </source>
</evidence>
<protein>
    <submittedName>
        <fullName evidence="1">Uncharacterized protein</fullName>
    </submittedName>
</protein>
<dbReference type="EMBL" id="JAPFFI010000017">
    <property type="protein sequence ID" value="KAJ6354687.1"/>
    <property type="molecule type" value="Genomic_DNA"/>
</dbReference>
<reference evidence="1" key="2">
    <citation type="journal article" date="2023" name="Int. J. Mol. Sci.">
        <title>De Novo Assembly and Annotation of 11 Diverse Shrub Willow (Salix) Genomes Reveals Novel Gene Organization in Sex-Linked Regions.</title>
        <authorList>
            <person name="Hyden B."/>
            <person name="Feng K."/>
            <person name="Yates T.B."/>
            <person name="Jawdy S."/>
            <person name="Cereghino C."/>
            <person name="Smart L.B."/>
            <person name="Muchero W."/>
        </authorList>
    </citation>
    <scope>NUCLEOTIDE SEQUENCE</scope>
    <source>
        <tissue evidence="1">Shoot tip</tissue>
    </source>
</reference>
<name>A0ABQ9AR01_9ROSI</name>
<reference evidence="1" key="1">
    <citation type="submission" date="2022-10" db="EMBL/GenBank/DDBJ databases">
        <authorList>
            <person name="Hyden B.L."/>
            <person name="Feng K."/>
            <person name="Yates T."/>
            <person name="Jawdy S."/>
            <person name="Smart L.B."/>
            <person name="Muchero W."/>
        </authorList>
    </citation>
    <scope>NUCLEOTIDE SEQUENCE</scope>
    <source>
        <tissue evidence="1">Shoot tip</tissue>
    </source>
</reference>